<accession>A0ACB8H846</accession>
<reference evidence="1" key="1">
    <citation type="submission" date="2021-10" db="EMBL/GenBank/DDBJ databases">
        <title>Psilocybe cubensis genome.</title>
        <authorList>
            <person name="Mckernan K.J."/>
            <person name="Crawford S."/>
            <person name="Trippe A."/>
            <person name="Kane L.T."/>
            <person name="Mclaughlin S."/>
        </authorList>
    </citation>
    <scope>NUCLEOTIDE SEQUENCE</scope>
    <source>
        <strain evidence="1">MGC-MH-2018</strain>
    </source>
</reference>
<evidence type="ECO:0000313" key="2">
    <source>
        <dbReference type="Proteomes" id="UP000664032"/>
    </source>
</evidence>
<gene>
    <name evidence="1" type="ORF">JR316_0003320</name>
</gene>
<organism evidence="1 2">
    <name type="scientific">Psilocybe cubensis</name>
    <name type="common">Psychedelic mushroom</name>
    <name type="synonym">Stropharia cubensis</name>
    <dbReference type="NCBI Taxonomy" id="181762"/>
    <lineage>
        <taxon>Eukaryota</taxon>
        <taxon>Fungi</taxon>
        <taxon>Dikarya</taxon>
        <taxon>Basidiomycota</taxon>
        <taxon>Agaricomycotina</taxon>
        <taxon>Agaricomycetes</taxon>
        <taxon>Agaricomycetidae</taxon>
        <taxon>Agaricales</taxon>
        <taxon>Agaricineae</taxon>
        <taxon>Strophariaceae</taxon>
        <taxon>Psilocybe</taxon>
    </lineage>
</organism>
<proteinExistence type="predicted"/>
<dbReference type="Proteomes" id="UP000664032">
    <property type="component" value="Unassembled WGS sequence"/>
</dbReference>
<comment type="caution">
    <text evidence="1">The sequence shown here is derived from an EMBL/GenBank/DDBJ whole genome shotgun (WGS) entry which is preliminary data.</text>
</comment>
<evidence type="ECO:0000313" key="1">
    <source>
        <dbReference type="EMBL" id="KAH9483842.1"/>
    </source>
</evidence>
<sequence length="400" mass="42442">MSLSAMASTIIDGSVLEGGGQILRNSVSLSSLLSKPVKIEKIRNGRKPPGLRNQHRTGLELAANIASARLSGATNGSTEIEFIPGRINLPNHFTADSVTAGSITLLLQVAFPLLLFSPTKVPESTLTLFGGTNATLAPQVDYTKHVFLPFVQRHFHIEKVSLHIKKRGYFPKGGGEVQFSVTPFWGADQKLRSFSLLERGKVKWIAGVAHYAGLPNAIGQGMVAGATQRLAEAGFGSNTSDSTNTLQIPSSENVDVPVSIQACREPNSLTKGAGSGIVLWAELEGGGIIGGDAVGTKNLPPEQVGRLAAESLIKGLQDGGCVDEWLQDQIIIFMALADGKSEVRCGTSGLTLHTRTAIWLAEQLTNAKFEVEEEESGHVIIRCQGVGYTAPAPPDLTEGM</sequence>
<keyword evidence="2" id="KW-1185">Reference proteome</keyword>
<name>A0ACB8H846_PSICU</name>
<protein>
    <submittedName>
        <fullName evidence="1">RNA 3'-terminal phosphate cyclase</fullName>
    </submittedName>
</protein>
<dbReference type="EMBL" id="JAFIQS020000003">
    <property type="protein sequence ID" value="KAH9483842.1"/>
    <property type="molecule type" value="Genomic_DNA"/>
</dbReference>